<name>A0A1M2VGS8_TRAPU</name>
<evidence type="ECO:0000313" key="2">
    <source>
        <dbReference type="Proteomes" id="UP000184267"/>
    </source>
</evidence>
<keyword evidence="2" id="KW-1185">Reference proteome</keyword>
<reference evidence="1 2" key="1">
    <citation type="submission" date="2016-10" db="EMBL/GenBank/DDBJ databases">
        <title>Genome sequence of the basidiomycete white-rot fungus Trametes pubescens.</title>
        <authorList>
            <person name="Makela M.R."/>
            <person name="Granchi Z."/>
            <person name="Peng M."/>
            <person name="De Vries R.P."/>
            <person name="Grigoriev I."/>
            <person name="Riley R."/>
            <person name="Hilden K."/>
        </authorList>
    </citation>
    <scope>NUCLEOTIDE SEQUENCE [LARGE SCALE GENOMIC DNA]</scope>
    <source>
        <strain evidence="1 2">FBCC735</strain>
    </source>
</reference>
<comment type="caution">
    <text evidence="1">The sequence shown here is derived from an EMBL/GenBank/DDBJ whole genome shotgun (WGS) entry which is preliminary data.</text>
</comment>
<protein>
    <submittedName>
        <fullName evidence="1">Uncharacterized protein</fullName>
    </submittedName>
</protein>
<dbReference type="AlphaFoldDB" id="A0A1M2VGS8"/>
<sequence length="84" mass="8975">MIHIDMQPLHIPSPSDDISMDDKQLAIAASDNNIDSILKATVEVDDAPSTALTFDIDLVADIEDAKDATFPGDAVAPTKRGRRG</sequence>
<accession>A0A1M2VGS8</accession>
<dbReference type="EMBL" id="MNAD01001255">
    <property type="protein sequence ID" value="OJT06814.1"/>
    <property type="molecule type" value="Genomic_DNA"/>
</dbReference>
<proteinExistence type="predicted"/>
<organism evidence="1 2">
    <name type="scientific">Trametes pubescens</name>
    <name type="common">White-rot fungus</name>
    <dbReference type="NCBI Taxonomy" id="154538"/>
    <lineage>
        <taxon>Eukaryota</taxon>
        <taxon>Fungi</taxon>
        <taxon>Dikarya</taxon>
        <taxon>Basidiomycota</taxon>
        <taxon>Agaricomycotina</taxon>
        <taxon>Agaricomycetes</taxon>
        <taxon>Polyporales</taxon>
        <taxon>Polyporaceae</taxon>
        <taxon>Trametes</taxon>
    </lineage>
</organism>
<gene>
    <name evidence="1" type="ORF">TRAPUB_2331</name>
</gene>
<dbReference type="Proteomes" id="UP000184267">
    <property type="component" value="Unassembled WGS sequence"/>
</dbReference>
<evidence type="ECO:0000313" key="1">
    <source>
        <dbReference type="EMBL" id="OJT06814.1"/>
    </source>
</evidence>